<dbReference type="Pfam" id="PF05978">
    <property type="entry name" value="UNC-93"/>
    <property type="match status" value="1"/>
</dbReference>
<evidence type="ECO:0000313" key="8">
    <source>
        <dbReference type="EMBL" id="CAK8673755.1"/>
    </source>
</evidence>
<evidence type="ECO:0000256" key="7">
    <source>
        <dbReference type="SAM" id="Phobius"/>
    </source>
</evidence>
<feature type="transmembrane region" description="Helical" evidence="7">
    <location>
        <begin position="363"/>
        <end position="382"/>
    </location>
</feature>
<keyword evidence="3 7" id="KW-0812">Transmembrane</keyword>
<feature type="transmembrane region" description="Helical" evidence="7">
    <location>
        <begin position="214"/>
        <end position="234"/>
    </location>
</feature>
<dbReference type="Proteomes" id="UP001642483">
    <property type="component" value="Unassembled WGS sequence"/>
</dbReference>
<evidence type="ECO:0000256" key="3">
    <source>
        <dbReference type="ARBA" id="ARBA00022692"/>
    </source>
</evidence>
<proteinExistence type="inferred from homology"/>
<feature type="transmembrane region" description="Helical" evidence="7">
    <location>
        <begin position="70"/>
        <end position="88"/>
    </location>
</feature>
<feature type="transmembrane region" description="Helical" evidence="7">
    <location>
        <begin position="7"/>
        <end position="26"/>
    </location>
</feature>
<keyword evidence="5 7" id="KW-0472">Membrane</keyword>
<feature type="transmembrane region" description="Helical" evidence="7">
    <location>
        <begin position="267"/>
        <end position="286"/>
    </location>
</feature>
<feature type="transmembrane region" description="Helical" evidence="7">
    <location>
        <begin position="334"/>
        <end position="356"/>
    </location>
</feature>
<feature type="transmembrane region" description="Helical" evidence="7">
    <location>
        <begin position="46"/>
        <end position="63"/>
    </location>
</feature>
<evidence type="ECO:0000256" key="6">
    <source>
        <dbReference type="ARBA" id="ARBA00040854"/>
    </source>
</evidence>
<dbReference type="InterPro" id="IPR036259">
    <property type="entry name" value="MFS_trans_sf"/>
</dbReference>
<comment type="subcellular location">
    <subcellularLocation>
        <location evidence="1">Membrane</location>
        <topology evidence="1">Multi-pass membrane protein</topology>
    </subcellularLocation>
</comment>
<evidence type="ECO:0000256" key="2">
    <source>
        <dbReference type="ARBA" id="ARBA00009172"/>
    </source>
</evidence>
<dbReference type="EMBL" id="CAWYQH010000002">
    <property type="protein sequence ID" value="CAK8673755.1"/>
    <property type="molecule type" value="Genomic_DNA"/>
</dbReference>
<keyword evidence="9" id="KW-1185">Reference proteome</keyword>
<evidence type="ECO:0000256" key="1">
    <source>
        <dbReference type="ARBA" id="ARBA00004141"/>
    </source>
</evidence>
<comment type="similarity">
    <text evidence="2">Belongs to the unc-93 family.</text>
</comment>
<dbReference type="InterPro" id="IPR051951">
    <property type="entry name" value="UNC-93_regulatory"/>
</dbReference>
<feature type="transmembrane region" description="Helical" evidence="7">
    <location>
        <begin position="94"/>
        <end position="116"/>
    </location>
</feature>
<keyword evidence="4 7" id="KW-1133">Transmembrane helix</keyword>
<dbReference type="PANTHER" id="PTHR19444:SF13">
    <property type="entry name" value="PROTEIN UNC-93 HOMOLOG A"/>
    <property type="match status" value="1"/>
</dbReference>
<dbReference type="SUPFAM" id="SSF103473">
    <property type="entry name" value="MFS general substrate transporter"/>
    <property type="match status" value="1"/>
</dbReference>
<name>A0ABP0F5Q5_CLALP</name>
<feature type="transmembrane region" description="Helical" evidence="7">
    <location>
        <begin position="429"/>
        <end position="446"/>
    </location>
</feature>
<dbReference type="PANTHER" id="PTHR19444">
    <property type="entry name" value="UNC-93 RELATED"/>
    <property type="match status" value="1"/>
</dbReference>
<sequence>MLQKSKTYYYILVIGTLMNITAYVGILNLQSSINIEENLGTISASVMYLVAVFICIFVAPLLLLRAGAKWSLVVGETGFIAYSIANFYPRFYTLIPGAIIGSLGEALVWAASPLYLSHLFREFWTSQTEESNEPMDNVRNKWFGQFYSVLKSGQIWSNLLSYAILYGGRNLNVHNVTSDAVLYANMSSCGAQFCSKAENTATVEKYVPASKVSIYLIFTFYLCLQFISVLMHSFGLPSVDSLNKGSCNFSSMRAIIWNTLKDTFYQIFYWKQILLTPSYFYYGYLISYSFTEFTKAFVSCTIGVQHVGLAMALYGLANVLAALVGAWISHRFGLAPLLCFICLFDLGNYVAQILWLPTMESRYVVYVFGAMLGTSDGIWQFTNIANAALFFRENEELAFGTVQLWCVLGMFTGFLLSGVVCVSTRIYSMIGILVLAGTGYCIAEIFRRNHSSSSHSEIETILNHNSVSIIK</sequence>
<dbReference type="Gene3D" id="1.20.1250.20">
    <property type="entry name" value="MFS general substrate transporter like domains"/>
    <property type="match status" value="2"/>
</dbReference>
<organism evidence="8 9">
    <name type="scientific">Clavelina lepadiformis</name>
    <name type="common">Light-bulb sea squirt</name>
    <name type="synonym">Ascidia lepadiformis</name>
    <dbReference type="NCBI Taxonomy" id="159417"/>
    <lineage>
        <taxon>Eukaryota</taxon>
        <taxon>Metazoa</taxon>
        <taxon>Chordata</taxon>
        <taxon>Tunicata</taxon>
        <taxon>Ascidiacea</taxon>
        <taxon>Aplousobranchia</taxon>
        <taxon>Clavelinidae</taxon>
        <taxon>Clavelina</taxon>
    </lineage>
</organism>
<feature type="transmembrane region" description="Helical" evidence="7">
    <location>
        <begin position="307"/>
        <end position="328"/>
    </location>
</feature>
<accession>A0ABP0F5Q5</accession>
<dbReference type="InterPro" id="IPR010291">
    <property type="entry name" value="Ion_channel_UNC-93"/>
</dbReference>
<feature type="transmembrane region" description="Helical" evidence="7">
    <location>
        <begin position="402"/>
        <end position="422"/>
    </location>
</feature>
<evidence type="ECO:0000256" key="4">
    <source>
        <dbReference type="ARBA" id="ARBA00022989"/>
    </source>
</evidence>
<evidence type="ECO:0000256" key="5">
    <source>
        <dbReference type="ARBA" id="ARBA00023136"/>
    </source>
</evidence>
<protein>
    <recommendedName>
        <fullName evidence="6">Protein unc-93 homolog A</fullName>
    </recommendedName>
</protein>
<comment type="caution">
    <text evidence="8">The sequence shown here is derived from an EMBL/GenBank/DDBJ whole genome shotgun (WGS) entry which is preliminary data.</text>
</comment>
<reference evidence="8 9" key="1">
    <citation type="submission" date="2024-02" db="EMBL/GenBank/DDBJ databases">
        <authorList>
            <person name="Daric V."/>
            <person name="Darras S."/>
        </authorList>
    </citation>
    <scope>NUCLEOTIDE SEQUENCE [LARGE SCALE GENOMIC DNA]</scope>
</reference>
<gene>
    <name evidence="8" type="ORF">CVLEPA_LOCUS3512</name>
</gene>
<evidence type="ECO:0000313" key="9">
    <source>
        <dbReference type="Proteomes" id="UP001642483"/>
    </source>
</evidence>